<comment type="caution">
    <text evidence="1">The sequence shown here is derived from an EMBL/GenBank/DDBJ whole genome shotgun (WGS) entry which is preliminary data.</text>
</comment>
<keyword evidence="2" id="KW-1185">Reference proteome</keyword>
<evidence type="ECO:0000313" key="1">
    <source>
        <dbReference type="EMBL" id="KAJ9639983.1"/>
    </source>
</evidence>
<gene>
    <name evidence="1" type="primary">RRP15</name>
    <name evidence="1" type="ORF">H2199_006216</name>
</gene>
<accession>A0ACC2YXJ0</accession>
<proteinExistence type="predicted"/>
<organism evidence="1 2">
    <name type="scientific">Coniosporium tulheliwenetii</name>
    <dbReference type="NCBI Taxonomy" id="3383036"/>
    <lineage>
        <taxon>Eukaryota</taxon>
        <taxon>Fungi</taxon>
        <taxon>Dikarya</taxon>
        <taxon>Ascomycota</taxon>
        <taxon>Pezizomycotina</taxon>
        <taxon>Dothideomycetes</taxon>
        <taxon>Dothideomycetes incertae sedis</taxon>
        <taxon>Coniosporium</taxon>
    </lineage>
</organism>
<name>A0ACC2YXJ0_9PEZI</name>
<reference evidence="1" key="1">
    <citation type="submission" date="2022-10" db="EMBL/GenBank/DDBJ databases">
        <title>Culturing micro-colonial fungi from biological soil crusts in the Mojave desert and describing Neophaeococcomyces mojavensis, and introducing the new genera and species Taxawa tesnikishii.</title>
        <authorList>
            <person name="Kurbessoian T."/>
            <person name="Stajich J.E."/>
        </authorList>
    </citation>
    <scope>NUCLEOTIDE SEQUENCE</scope>
    <source>
        <strain evidence="1">JES_115</strain>
    </source>
</reference>
<evidence type="ECO:0000313" key="2">
    <source>
        <dbReference type="Proteomes" id="UP001172680"/>
    </source>
</evidence>
<sequence length="327" mass="36349">MPSKTPVALKRKRTQDGLRGKSKPKAKFSKRRRVEYHSSSDEDEPTAKEDFSAANLTDLGERSVREIQEEISQISQQEQEEEDEDEDETPTQLPDEGEGPVKKQNSKEVDLREADAEDAADPAHDENPVLSEEDEVSEEDDQDLTDASSASESETSTNAPSKKRKRNDPDAFATSMSKILGSKLTTSKRSDPILSRSKDASTASKELQDAKLEAKARHKIRQDKKDALEKGRVKDVMGLQTPGTPTAEIVEEERRLKKTAQRGVVKLFNAVRAAQVKGEEAAREAKKSGVVGVGKREERVNEMSKQGFLDLITGGGAKKWLRLRRHD</sequence>
<dbReference type="EMBL" id="JAPDRP010000018">
    <property type="protein sequence ID" value="KAJ9639983.1"/>
    <property type="molecule type" value="Genomic_DNA"/>
</dbReference>
<dbReference type="Proteomes" id="UP001172680">
    <property type="component" value="Unassembled WGS sequence"/>
</dbReference>
<protein>
    <submittedName>
        <fullName evidence="1">Pre-60S ribosomal particles component</fullName>
    </submittedName>
</protein>